<dbReference type="Pfam" id="PF13102">
    <property type="entry name" value="Phage_int_SAM_5"/>
    <property type="match status" value="1"/>
</dbReference>
<dbReference type="InterPro" id="IPR035386">
    <property type="entry name" value="Arm-DNA-bind_5"/>
</dbReference>
<comment type="similarity">
    <text evidence="1">Belongs to the 'phage' integrase family.</text>
</comment>
<evidence type="ECO:0000256" key="2">
    <source>
        <dbReference type="ARBA" id="ARBA00023125"/>
    </source>
</evidence>
<gene>
    <name evidence="5" type="ORF">NXX45_10740</name>
</gene>
<dbReference type="GO" id="GO:0003677">
    <property type="term" value="F:DNA binding"/>
    <property type="evidence" value="ECO:0007669"/>
    <property type="project" value="UniProtKB-KW"/>
</dbReference>
<accession>A0AAQ2NKX2</accession>
<dbReference type="Gene3D" id="1.10.443.10">
    <property type="entry name" value="Intergrase catalytic core"/>
    <property type="match status" value="1"/>
</dbReference>
<keyword evidence="3" id="KW-0233">DNA recombination</keyword>
<dbReference type="InterPro" id="IPR025269">
    <property type="entry name" value="SAM-like_dom"/>
</dbReference>
<dbReference type="InterPro" id="IPR002104">
    <property type="entry name" value="Integrase_catalytic"/>
</dbReference>
<dbReference type="InterPro" id="IPR011010">
    <property type="entry name" value="DNA_brk_join_enz"/>
</dbReference>
<evidence type="ECO:0000313" key="5">
    <source>
        <dbReference type="EMBL" id="UVR58489.1"/>
    </source>
</evidence>
<dbReference type="PROSITE" id="PS51898">
    <property type="entry name" value="TYR_RECOMBINASE"/>
    <property type="match status" value="1"/>
</dbReference>
<name>A0AAQ2NKX2_BACFG</name>
<sequence>MAEYSICKCIRTDKPVKRNGKYPIYLRVRVGFKDTKFPTNLDVWKEHWDIKKNEPKNKALLIQLNKKVLELDLYINRLLADGQELTLDLVRDYYSGKKKIKPENSSFYDYYLEFVERKRKEGLNPETIRVYMTTFNVLKEFKAEFRISDISLSFIEQFDDHMREVNGNSPGGRNPKHKNFRTVILDIQKHNIPVDNPYRWFKIPSSEVKEVYLDKSELHTIMEYTERFDKSSKEYKILKMYQFSCFCGLRFSDTMDLRWKDIDFANCLIRRMMIKTKTEVITPLFPMARDILMERSNNGKLIGSDEKVFYNFAEPTVNQALRKEAKLAGIDKHITYHSSRHTFATLLVIDNVDIYKISKYLGHKSVNMTQRYLKYDLSIAKESAKDISTFSGEN</sequence>
<dbReference type="Gene3D" id="1.10.150.130">
    <property type="match status" value="1"/>
</dbReference>
<dbReference type="Proteomes" id="UP001060330">
    <property type="component" value="Chromosome"/>
</dbReference>
<dbReference type="PANTHER" id="PTHR30349">
    <property type="entry name" value="PHAGE INTEGRASE-RELATED"/>
    <property type="match status" value="1"/>
</dbReference>
<dbReference type="Pfam" id="PF00589">
    <property type="entry name" value="Phage_integrase"/>
    <property type="match status" value="1"/>
</dbReference>
<dbReference type="EMBL" id="CP103216">
    <property type="protein sequence ID" value="UVR58489.1"/>
    <property type="molecule type" value="Genomic_DNA"/>
</dbReference>
<dbReference type="RefSeq" id="WP_008659140.1">
    <property type="nucleotide sequence ID" value="NZ_CABKOU010000002.1"/>
</dbReference>
<dbReference type="InterPro" id="IPR013762">
    <property type="entry name" value="Integrase-like_cat_sf"/>
</dbReference>
<evidence type="ECO:0000259" key="4">
    <source>
        <dbReference type="PROSITE" id="PS51898"/>
    </source>
</evidence>
<evidence type="ECO:0000313" key="6">
    <source>
        <dbReference type="Proteomes" id="UP001060330"/>
    </source>
</evidence>
<dbReference type="Pfam" id="PF17293">
    <property type="entry name" value="Arm-DNA-bind_5"/>
    <property type="match status" value="1"/>
</dbReference>
<dbReference type="SUPFAM" id="SSF56349">
    <property type="entry name" value="DNA breaking-rejoining enzymes"/>
    <property type="match status" value="1"/>
</dbReference>
<dbReference type="InterPro" id="IPR050090">
    <property type="entry name" value="Tyrosine_recombinase_XerCD"/>
</dbReference>
<protein>
    <submittedName>
        <fullName evidence="5">Site-specific integrase</fullName>
    </submittedName>
</protein>
<feature type="domain" description="Tyr recombinase" evidence="4">
    <location>
        <begin position="208"/>
        <end position="385"/>
    </location>
</feature>
<dbReference type="AlphaFoldDB" id="A0AAQ2NKX2"/>
<dbReference type="PANTHER" id="PTHR30349:SF64">
    <property type="entry name" value="PROPHAGE INTEGRASE INTD-RELATED"/>
    <property type="match status" value="1"/>
</dbReference>
<reference evidence="5" key="1">
    <citation type="submission" date="2022-08" db="EMBL/GenBank/DDBJ databases">
        <title>Genome Sequencing of Bacteroides fragilis Group Isolates with Nanopore Technology.</title>
        <authorList>
            <person name="Tisza M.J."/>
            <person name="Smith D."/>
            <person name="Dekker J.P."/>
        </authorList>
    </citation>
    <scope>NUCLEOTIDE SEQUENCE</scope>
    <source>
        <strain evidence="5">BFG-70</strain>
    </source>
</reference>
<organism evidence="5 6">
    <name type="scientific">Bacteroides fragilis</name>
    <dbReference type="NCBI Taxonomy" id="817"/>
    <lineage>
        <taxon>Bacteria</taxon>
        <taxon>Pseudomonadati</taxon>
        <taxon>Bacteroidota</taxon>
        <taxon>Bacteroidia</taxon>
        <taxon>Bacteroidales</taxon>
        <taxon>Bacteroidaceae</taxon>
        <taxon>Bacteroides</taxon>
    </lineage>
</organism>
<dbReference type="InterPro" id="IPR010998">
    <property type="entry name" value="Integrase_recombinase_N"/>
</dbReference>
<keyword evidence="2" id="KW-0238">DNA-binding</keyword>
<dbReference type="GO" id="GO:0015074">
    <property type="term" value="P:DNA integration"/>
    <property type="evidence" value="ECO:0007669"/>
    <property type="project" value="InterPro"/>
</dbReference>
<dbReference type="GO" id="GO:0006310">
    <property type="term" value="P:DNA recombination"/>
    <property type="evidence" value="ECO:0007669"/>
    <property type="project" value="UniProtKB-KW"/>
</dbReference>
<evidence type="ECO:0000256" key="1">
    <source>
        <dbReference type="ARBA" id="ARBA00008857"/>
    </source>
</evidence>
<evidence type="ECO:0000256" key="3">
    <source>
        <dbReference type="ARBA" id="ARBA00023172"/>
    </source>
</evidence>
<dbReference type="CDD" id="cd01185">
    <property type="entry name" value="INTN1_C_like"/>
    <property type="match status" value="1"/>
</dbReference>
<proteinExistence type="inferred from homology"/>